<accession>A0A9N9JXI7</accession>
<name>A0A9N9JXI7_9GLOM</name>
<dbReference type="OrthoDB" id="2352366at2759"/>
<keyword evidence="2" id="KW-1185">Reference proteome</keyword>
<dbReference type="Proteomes" id="UP000789405">
    <property type="component" value="Unassembled WGS sequence"/>
</dbReference>
<organism evidence="1 2">
    <name type="scientific">Dentiscutata erythropus</name>
    <dbReference type="NCBI Taxonomy" id="1348616"/>
    <lineage>
        <taxon>Eukaryota</taxon>
        <taxon>Fungi</taxon>
        <taxon>Fungi incertae sedis</taxon>
        <taxon>Mucoromycota</taxon>
        <taxon>Glomeromycotina</taxon>
        <taxon>Glomeromycetes</taxon>
        <taxon>Diversisporales</taxon>
        <taxon>Gigasporaceae</taxon>
        <taxon>Dentiscutata</taxon>
    </lineage>
</organism>
<comment type="caution">
    <text evidence="1">The sequence shown here is derived from an EMBL/GenBank/DDBJ whole genome shotgun (WGS) entry which is preliminary data.</text>
</comment>
<dbReference type="AlphaFoldDB" id="A0A9N9JXI7"/>
<gene>
    <name evidence="1" type="ORF">DERYTH_LOCUS23641</name>
</gene>
<evidence type="ECO:0000313" key="1">
    <source>
        <dbReference type="EMBL" id="CAG8802276.1"/>
    </source>
</evidence>
<proteinExistence type="predicted"/>
<protein>
    <submittedName>
        <fullName evidence="1">6341_t:CDS:1</fullName>
    </submittedName>
</protein>
<sequence>MKQNSLVLVYVNKKFEFSDMTKNVKEDYAFEHFVKKLCPNVCNFDEFNMLKFKDKHDLQQYQHLIHH</sequence>
<dbReference type="EMBL" id="CAJVPY010036730">
    <property type="protein sequence ID" value="CAG8802276.1"/>
    <property type="molecule type" value="Genomic_DNA"/>
</dbReference>
<evidence type="ECO:0000313" key="2">
    <source>
        <dbReference type="Proteomes" id="UP000789405"/>
    </source>
</evidence>
<reference evidence="1" key="1">
    <citation type="submission" date="2021-06" db="EMBL/GenBank/DDBJ databases">
        <authorList>
            <person name="Kallberg Y."/>
            <person name="Tangrot J."/>
            <person name="Rosling A."/>
        </authorList>
    </citation>
    <scope>NUCLEOTIDE SEQUENCE</scope>
    <source>
        <strain evidence="1">MA453B</strain>
    </source>
</reference>
<feature type="non-terminal residue" evidence="1">
    <location>
        <position position="67"/>
    </location>
</feature>